<protein>
    <recommendedName>
        <fullName evidence="3">Death domain-containing protein</fullName>
    </recommendedName>
</protein>
<sequence>MKEIIFPVNTKKADEDDKKEASKIRASIERVAKKHKIPIWWFILQMILEALAHRLGRRVLSKDECLHISDSLGFVEGELDTALAFFDKLNIFLYKKNILPNVVFTNPQVPVDKLSRLIEKQYHLKAAEADPTKATSVAMDGQWKNFRDSGILTLECLNEFKAHYVDGIFTASDLLQLLKELLIISRLSPTEYFFPAVLSMTPESRVNQFLDRCKESGIAPLVVKFPTGWAPPGVYCCSVCHLQSKTGWEVVHKPPTPSGKEETSDTQLCQTSRNSITFAKHGRPGSVTFIDNFSFFIACVNVDTRKMERKEMVEHCQAVRSELFAAVEAGLENTHHEKSHPVPAFLCPHQNKSCSTRLHTAHLSENGGKWICSVNYDIFNYLTPDQTLWLSGTGGVTPSRTSAPIMRDLANRVAAVIPHKWKQVAIQLDLSRGERKAIEKDEDKSFDCFIAVLEQWKQTANLPYTWKTIVTVLKSASVDEARLAEELEKDFC</sequence>
<gene>
    <name evidence="1" type="ORF">GBAR_LOCUS8971</name>
</gene>
<dbReference type="EMBL" id="CASHTH010001355">
    <property type="protein sequence ID" value="CAI8014344.1"/>
    <property type="molecule type" value="Genomic_DNA"/>
</dbReference>
<evidence type="ECO:0000313" key="1">
    <source>
        <dbReference type="EMBL" id="CAI8014344.1"/>
    </source>
</evidence>
<dbReference type="SUPFAM" id="SSF47986">
    <property type="entry name" value="DEATH domain"/>
    <property type="match status" value="1"/>
</dbReference>
<evidence type="ECO:0000313" key="2">
    <source>
        <dbReference type="Proteomes" id="UP001174909"/>
    </source>
</evidence>
<organism evidence="1 2">
    <name type="scientific">Geodia barretti</name>
    <name type="common">Barrett's horny sponge</name>
    <dbReference type="NCBI Taxonomy" id="519541"/>
    <lineage>
        <taxon>Eukaryota</taxon>
        <taxon>Metazoa</taxon>
        <taxon>Porifera</taxon>
        <taxon>Demospongiae</taxon>
        <taxon>Heteroscleromorpha</taxon>
        <taxon>Tetractinellida</taxon>
        <taxon>Astrophorina</taxon>
        <taxon>Geodiidae</taxon>
        <taxon>Geodia</taxon>
    </lineage>
</organism>
<dbReference type="AlphaFoldDB" id="A0AA35RNK8"/>
<name>A0AA35RNK8_GEOBA</name>
<comment type="caution">
    <text evidence="1">The sequence shown here is derived from an EMBL/GenBank/DDBJ whole genome shotgun (WGS) entry which is preliminary data.</text>
</comment>
<reference evidence="1" key="1">
    <citation type="submission" date="2023-03" db="EMBL/GenBank/DDBJ databases">
        <authorList>
            <person name="Steffen K."/>
            <person name="Cardenas P."/>
        </authorList>
    </citation>
    <scope>NUCLEOTIDE SEQUENCE</scope>
</reference>
<evidence type="ECO:0008006" key="3">
    <source>
        <dbReference type="Google" id="ProtNLM"/>
    </source>
</evidence>
<dbReference type="CDD" id="cd01670">
    <property type="entry name" value="Death"/>
    <property type="match status" value="1"/>
</dbReference>
<dbReference type="Gene3D" id="1.10.533.10">
    <property type="entry name" value="Death Domain, Fas"/>
    <property type="match status" value="1"/>
</dbReference>
<accession>A0AA35RNK8</accession>
<dbReference type="Proteomes" id="UP001174909">
    <property type="component" value="Unassembled WGS sequence"/>
</dbReference>
<keyword evidence="2" id="KW-1185">Reference proteome</keyword>
<dbReference type="InterPro" id="IPR011029">
    <property type="entry name" value="DEATH-like_dom_sf"/>
</dbReference>
<proteinExistence type="predicted"/>